<dbReference type="Pfam" id="PF08281">
    <property type="entry name" value="Sigma70_r4_2"/>
    <property type="match status" value="1"/>
</dbReference>
<dbReference type="Proteomes" id="UP001151081">
    <property type="component" value="Unassembled WGS sequence"/>
</dbReference>
<dbReference type="Gene3D" id="1.10.10.10">
    <property type="entry name" value="Winged helix-like DNA-binding domain superfamily/Winged helix DNA-binding domain"/>
    <property type="match status" value="1"/>
</dbReference>
<evidence type="ECO:0000313" key="2">
    <source>
        <dbReference type="EMBL" id="MDC3986209.1"/>
    </source>
</evidence>
<accession>A0A9X4AVD4</accession>
<dbReference type="InterPro" id="IPR013249">
    <property type="entry name" value="RNA_pol_sigma70_r4_t2"/>
</dbReference>
<dbReference type="NCBIfam" id="TIGR03001">
    <property type="entry name" value="Sig-70_gmx1"/>
    <property type="match status" value="1"/>
</dbReference>
<gene>
    <name evidence="2" type="ORF">KEG57_37370</name>
</gene>
<dbReference type="Gene3D" id="1.10.1740.10">
    <property type="match status" value="1"/>
</dbReference>
<dbReference type="InterPro" id="IPR014284">
    <property type="entry name" value="RNA_pol_sigma-70_dom"/>
</dbReference>
<dbReference type="RefSeq" id="WP_272425622.1">
    <property type="nucleotide sequence ID" value="NZ_JAGTJK010000037.1"/>
</dbReference>
<dbReference type="AlphaFoldDB" id="A0A9X4AVD4"/>
<dbReference type="EMBL" id="JAGTJJ010000036">
    <property type="protein sequence ID" value="MDC3986209.1"/>
    <property type="molecule type" value="Genomic_DNA"/>
</dbReference>
<dbReference type="SUPFAM" id="SSF88946">
    <property type="entry name" value="Sigma2 domain of RNA polymerase sigma factors"/>
    <property type="match status" value="1"/>
</dbReference>
<keyword evidence="3" id="KW-1185">Reference proteome</keyword>
<dbReference type="InterPro" id="IPR013324">
    <property type="entry name" value="RNA_pol_sigma_r3/r4-like"/>
</dbReference>
<dbReference type="InterPro" id="IPR036388">
    <property type="entry name" value="WH-like_DNA-bd_sf"/>
</dbReference>
<dbReference type="InterPro" id="IPR011745">
    <property type="entry name" value="RNA_pol_sigma70_MYXXA"/>
</dbReference>
<feature type="domain" description="RNA polymerase sigma factor 70 region 4 type 2" evidence="1">
    <location>
        <begin position="175"/>
        <end position="227"/>
    </location>
</feature>
<dbReference type="SUPFAM" id="SSF88659">
    <property type="entry name" value="Sigma3 and sigma4 domains of RNA polymerase sigma factors"/>
    <property type="match status" value="1"/>
</dbReference>
<reference evidence="2 3" key="1">
    <citation type="submission" date="2021-04" db="EMBL/GenBank/DDBJ databases">
        <title>Genome analysis of Polyangium sp.</title>
        <authorList>
            <person name="Li Y."/>
            <person name="Wang J."/>
        </authorList>
    </citation>
    <scope>NUCLEOTIDE SEQUENCE [LARGE SCALE GENOMIC DNA]</scope>
    <source>
        <strain evidence="2 3">SDU14</strain>
    </source>
</reference>
<protein>
    <submittedName>
        <fullName evidence="2">Sigma-70 family RNA polymerase sigma factor</fullName>
    </submittedName>
</protein>
<sequence length="270" mass="30157">MTRPMKAAFEDAFVAAQAAWPGVTLDREAFMAYLRERTGEDGAEVAHASDLFLACACLRGDPRAIAFFEAHFLAQVPAFLSRVENDKATIPELLQALREKLLLPSAGGRPKLADYTGQGPLGAWLRVVAVRAALDRKRAQPREVLREEIPDTLLAPSDDPELDYLRVRYAAEFRAAFQDALLSLEPKGRTVLRLHIIDGLNIDRIGVIYGVHRATVARWIADARAWLFERTRGLLSERLSLEPREFESVLRLVGQDLDASVRRILEDESG</sequence>
<dbReference type="GO" id="GO:0016987">
    <property type="term" value="F:sigma factor activity"/>
    <property type="evidence" value="ECO:0007669"/>
    <property type="project" value="InterPro"/>
</dbReference>
<evidence type="ECO:0000313" key="3">
    <source>
        <dbReference type="Proteomes" id="UP001151081"/>
    </source>
</evidence>
<proteinExistence type="predicted"/>
<dbReference type="GO" id="GO:0006352">
    <property type="term" value="P:DNA-templated transcription initiation"/>
    <property type="evidence" value="ECO:0007669"/>
    <property type="project" value="InterPro"/>
</dbReference>
<dbReference type="GO" id="GO:0003677">
    <property type="term" value="F:DNA binding"/>
    <property type="evidence" value="ECO:0007669"/>
    <property type="project" value="InterPro"/>
</dbReference>
<evidence type="ECO:0000259" key="1">
    <source>
        <dbReference type="Pfam" id="PF08281"/>
    </source>
</evidence>
<dbReference type="NCBIfam" id="TIGR02937">
    <property type="entry name" value="sigma70-ECF"/>
    <property type="match status" value="1"/>
</dbReference>
<organism evidence="2 3">
    <name type="scientific">Polyangium jinanense</name>
    <dbReference type="NCBI Taxonomy" id="2829994"/>
    <lineage>
        <taxon>Bacteria</taxon>
        <taxon>Pseudomonadati</taxon>
        <taxon>Myxococcota</taxon>
        <taxon>Polyangia</taxon>
        <taxon>Polyangiales</taxon>
        <taxon>Polyangiaceae</taxon>
        <taxon>Polyangium</taxon>
    </lineage>
</organism>
<comment type="caution">
    <text evidence="2">The sequence shown here is derived from an EMBL/GenBank/DDBJ whole genome shotgun (WGS) entry which is preliminary data.</text>
</comment>
<name>A0A9X4AVD4_9BACT</name>
<dbReference type="InterPro" id="IPR013325">
    <property type="entry name" value="RNA_pol_sigma_r2"/>
</dbReference>